<evidence type="ECO:0000313" key="2">
    <source>
        <dbReference type="Proteomes" id="UP000018142"/>
    </source>
</evidence>
<evidence type="ECO:0000313" key="1">
    <source>
        <dbReference type="EMBL" id="CDC44500.1"/>
    </source>
</evidence>
<protein>
    <submittedName>
        <fullName evidence="1">Uncharacterized protein</fullName>
    </submittedName>
</protein>
<name>R6R9H6_9FIRM</name>
<reference evidence="1" key="1">
    <citation type="submission" date="2012-11" db="EMBL/GenBank/DDBJ databases">
        <title>Dependencies among metagenomic species, viruses, plasmids and units of genetic variation.</title>
        <authorList>
            <person name="Nielsen H.B."/>
            <person name="Almeida M."/>
            <person name="Juncker A.S."/>
            <person name="Rasmussen S."/>
            <person name="Li J."/>
            <person name="Sunagawa S."/>
            <person name="Plichta D."/>
            <person name="Gautier L."/>
            <person name="Le Chatelier E."/>
            <person name="Peletier E."/>
            <person name="Bonde I."/>
            <person name="Nielsen T."/>
            <person name="Manichanh C."/>
            <person name="Arumugam M."/>
            <person name="Batto J."/>
            <person name="Santos M.B.Q.D."/>
            <person name="Blom N."/>
            <person name="Borruel N."/>
            <person name="Burgdorf K.S."/>
            <person name="Boumezbeur F."/>
            <person name="Casellas F."/>
            <person name="Dore J."/>
            <person name="Guarner F."/>
            <person name="Hansen T."/>
            <person name="Hildebrand F."/>
            <person name="Kaas R.S."/>
            <person name="Kennedy S."/>
            <person name="Kristiansen K."/>
            <person name="Kultima J.R."/>
            <person name="Leonard P."/>
            <person name="Levenez F."/>
            <person name="Lund O."/>
            <person name="Moumen B."/>
            <person name="Le Paslier D."/>
            <person name="Pons N."/>
            <person name="Pedersen O."/>
            <person name="Prifti E."/>
            <person name="Qin J."/>
            <person name="Raes J."/>
            <person name="Tap J."/>
            <person name="Tims S."/>
            <person name="Ussery D.W."/>
            <person name="Yamada T."/>
            <person name="MetaHit consortium"/>
            <person name="Renault P."/>
            <person name="Sicheritz-Ponten T."/>
            <person name="Bork P."/>
            <person name="Wang J."/>
            <person name="Brunak S."/>
            <person name="Ehrlich S.D."/>
        </authorList>
    </citation>
    <scope>NUCLEOTIDE SEQUENCE [LARGE SCALE GENOMIC DNA]</scope>
</reference>
<proteinExistence type="predicted"/>
<dbReference type="Proteomes" id="UP000018142">
    <property type="component" value="Unassembled WGS sequence"/>
</dbReference>
<organism evidence="1 2">
    <name type="scientific">[Eubacterium] siraeum CAG:80</name>
    <dbReference type="NCBI Taxonomy" id="1263080"/>
    <lineage>
        <taxon>Bacteria</taxon>
        <taxon>Bacillati</taxon>
        <taxon>Bacillota</taxon>
        <taxon>Clostridia</taxon>
        <taxon>Eubacteriales</taxon>
        <taxon>Oscillospiraceae</taxon>
        <taxon>Oscillospiraceae incertae sedis</taxon>
    </lineage>
</organism>
<accession>R6R9H6</accession>
<dbReference type="EMBL" id="CBFJ010000057">
    <property type="protein sequence ID" value="CDC44500.1"/>
    <property type="molecule type" value="Genomic_DNA"/>
</dbReference>
<gene>
    <name evidence="1" type="ORF">BN788_00091</name>
</gene>
<comment type="caution">
    <text evidence="1">The sequence shown here is derived from an EMBL/GenBank/DDBJ whole genome shotgun (WGS) entry which is preliminary data.</text>
</comment>
<dbReference type="AlphaFoldDB" id="R6R9H6"/>
<sequence>MTVIKACYMCDKCLESPEYDLDYDGGDFLCPKCGYKMVYWETCEIDTETNKVVNRWVEPIRKMNNPYISSGTSVKMNPVVTCPYCNSTNTKKISLTAKAVNTALFGILGTKRHKQWHCNKCGSEW</sequence>